<comment type="caution">
    <text evidence="6">The sequence shown here is derived from an EMBL/GenBank/DDBJ whole genome shotgun (WGS) entry which is preliminary data.</text>
</comment>
<evidence type="ECO:0000313" key="6">
    <source>
        <dbReference type="EMBL" id="HGE77376.1"/>
    </source>
</evidence>
<dbReference type="EMBL" id="DTOZ01000003">
    <property type="protein sequence ID" value="HGE77376.1"/>
    <property type="molecule type" value="Genomic_DNA"/>
</dbReference>
<dbReference type="PANTHER" id="PTHR43179:SF12">
    <property type="entry name" value="GALACTOFURANOSYLTRANSFERASE GLFT2"/>
    <property type="match status" value="1"/>
</dbReference>
<keyword evidence="4" id="KW-1133">Transmembrane helix</keyword>
<gene>
    <name evidence="6" type="ORF">ENX68_00045</name>
</gene>
<dbReference type="Pfam" id="PF00535">
    <property type="entry name" value="Glycos_transf_2"/>
    <property type="match status" value="1"/>
</dbReference>
<sequence length="317" mass="36109">MQINNSQFKKLESLSPKIYSVILTFNNYTDTYECVNSVLSNNFKVTGIVIVDNGSHDNSTKKLLSVFGNNSTIHFILNNQNLGFAAGVNVGIRYALKQGADYILLLNNDTIIDKNCISYLISEISKSSSFAIAGPRIFYYNNPNKIWHGGGYFSYLKAGIVIPEKNKLSTNFDETAKTVTFLTGCAMLIKNSIFDKIGFFDEDYFFYGEDLDFCMRALRNGYTLLYVPKAKVWHKIESIAKDRTNPFYIYHLARSKILFLRKNFSSLYFLYGLLIHFLLYTPFRLLQIISGSCTWNAVLAWFDGTLSGVFQSLQDVK</sequence>
<dbReference type="SUPFAM" id="SSF53448">
    <property type="entry name" value="Nucleotide-diphospho-sugar transferases"/>
    <property type="match status" value="1"/>
</dbReference>
<keyword evidence="3 6" id="KW-0808">Transferase</keyword>
<keyword evidence="2" id="KW-0328">Glycosyltransferase</keyword>
<protein>
    <submittedName>
        <fullName evidence="6">Glycosyltransferase family 2 protein</fullName>
    </submittedName>
</protein>
<feature type="transmembrane region" description="Helical" evidence="4">
    <location>
        <begin position="264"/>
        <end position="283"/>
    </location>
</feature>
<dbReference type="InterPro" id="IPR029044">
    <property type="entry name" value="Nucleotide-diphossugar_trans"/>
</dbReference>
<dbReference type="GO" id="GO:0016757">
    <property type="term" value="F:glycosyltransferase activity"/>
    <property type="evidence" value="ECO:0007669"/>
    <property type="project" value="UniProtKB-KW"/>
</dbReference>
<dbReference type="PANTHER" id="PTHR43179">
    <property type="entry name" value="RHAMNOSYLTRANSFERASE WBBL"/>
    <property type="match status" value="1"/>
</dbReference>
<evidence type="ECO:0000256" key="2">
    <source>
        <dbReference type="ARBA" id="ARBA00022676"/>
    </source>
</evidence>
<name>A0A7V3RFZ2_UNCW3</name>
<dbReference type="CDD" id="cd04186">
    <property type="entry name" value="GT_2_like_c"/>
    <property type="match status" value="1"/>
</dbReference>
<proteinExistence type="inferred from homology"/>
<dbReference type="Gene3D" id="3.90.550.10">
    <property type="entry name" value="Spore Coat Polysaccharide Biosynthesis Protein SpsA, Chain A"/>
    <property type="match status" value="1"/>
</dbReference>
<keyword evidence="4" id="KW-0472">Membrane</keyword>
<reference evidence="6" key="1">
    <citation type="journal article" date="2020" name="mSystems">
        <title>Genome- and Community-Level Interaction Insights into Carbon Utilization and Element Cycling Functions of Hydrothermarchaeota in Hydrothermal Sediment.</title>
        <authorList>
            <person name="Zhou Z."/>
            <person name="Liu Y."/>
            <person name="Xu W."/>
            <person name="Pan J."/>
            <person name="Luo Z.H."/>
            <person name="Li M."/>
        </authorList>
    </citation>
    <scope>NUCLEOTIDE SEQUENCE [LARGE SCALE GENOMIC DNA]</scope>
    <source>
        <strain evidence="6">SpSt-961</strain>
    </source>
</reference>
<feature type="domain" description="Glycosyltransferase 2-like" evidence="5">
    <location>
        <begin position="21"/>
        <end position="198"/>
    </location>
</feature>
<organism evidence="6">
    <name type="scientific">candidate division WOR-3 bacterium</name>
    <dbReference type="NCBI Taxonomy" id="2052148"/>
    <lineage>
        <taxon>Bacteria</taxon>
        <taxon>Bacteria division WOR-3</taxon>
    </lineage>
</organism>
<keyword evidence="4" id="KW-0812">Transmembrane</keyword>
<accession>A0A7V3RFZ2</accession>
<dbReference type="InterPro" id="IPR001173">
    <property type="entry name" value="Glyco_trans_2-like"/>
</dbReference>
<evidence type="ECO:0000259" key="5">
    <source>
        <dbReference type="Pfam" id="PF00535"/>
    </source>
</evidence>
<dbReference type="AlphaFoldDB" id="A0A7V3RFZ2"/>
<evidence type="ECO:0000256" key="4">
    <source>
        <dbReference type="SAM" id="Phobius"/>
    </source>
</evidence>
<evidence type="ECO:0000256" key="1">
    <source>
        <dbReference type="ARBA" id="ARBA00006739"/>
    </source>
</evidence>
<evidence type="ECO:0000256" key="3">
    <source>
        <dbReference type="ARBA" id="ARBA00022679"/>
    </source>
</evidence>
<comment type="similarity">
    <text evidence="1">Belongs to the glycosyltransferase 2 family.</text>
</comment>